<feature type="transmembrane region" description="Helical" evidence="1">
    <location>
        <begin position="97"/>
        <end position="118"/>
    </location>
</feature>
<gene>
    <name evidence="2" type="ORF">MHI_LOCUS286970</name>
</gene>
<dbReference type="AlphaFoldDB" id="A0A6V7H094"/>
<comment type="caution">
    <text evidence="2">The sequence shown here is derived from an EMBL/GenBank/DDBJ whole genome shotgun (WGS) entry which is preliminary data.</text>
</comment>
<evidence type="ECO:0000256" key="1">
    <source>
        <dbReference type="SAM" id="Phobius"/>
    </source>
</evidence>
<dbReference type="Proteomes" id="UP000752696">
    <property type="component" value="Unassembled WGS sequence"/>
</dbReference>
<reference evidence="2" key="1">
    <citation type="submission" date="2020-07" db="EMBL/GenBank/DDBJ databases">
        <authorList>
            <person name="Nazaruddin N."/>
        </authorList>
    </citation>
    <scope>NUCLEOTIDE SEQUENCE</scope>
</reference>
<evidence type="ECO:0000313" key="3">
    <source>
        <dbReference type="Proteomes" id="UP000752696"/>
    </source>
</evidence>
<dbReference type="OrthoDB" id="7542426at2759"/>
<keyword evidence="1" id="KW-0812">Transmembrane</keyword>
<keyword evidence="3" id="KW-1185">Reference proteome</keyword>
<evidence type="ECO:0000313" key="2">
    <source>
        <dbReference type="EMBL" id="CAD1472330.1"/>
    </source>
</evidence>
<dbReference type="EMBL" id="CAJDYZ010005229">
    <property type="protein sequence ID" value="CAD1472330.1"/>
    <property type="molecule type" value="Genomic_DNA"/>
</dbReference>
<keyword evidence="1" id="KW-0472">Membrane</keyword>
<accession>A0A6V7H094</accession>
<feature type="non-terminal residue" evidence="2">
    <location>
        <position position="1"/>
    </location>
</feature>
<keyword evidence="1" id="KW-1133">Transmembrane helix</keyword>
<name>A0A6V7H094_9HYME</name>
<proteinExistence type="predicted"/>
<protein>
    <submittedName>
        <fullName evidence="2">Uncharacterized protein</fullName>
    </submittedName>
</protein>
<sequence>MKKFMDKVRRDMEVEQGEALQIMKKHAYMAKVYGLRFGCKRHLWKNTTPYALLYHTSLFVYDKIVPTNGSRLERFPISTDYLILDDKYHLLPFLHMNFSLIILITIFAGTETLAILVLKHAASLSEVA</sequence>
<organism evidence="2 3">
    <name type="scientific">Heterotrigona itama</name>
    <dbReference type="NCBI Taxonomy" id="395501"/>
    <lineage>
        <taxon>Eukaryota</taxon>
        <taxon>Metazoa</taxon>
        <taxon>Ecdysozoa</taxon>
        <taxon>Arthropoda</taxon>
        <taxon>Hexapoda</taxon>
        <taxon>Insecta</taxon>
        <taxon>Pterygota</taxon>
        <taxon>Neoptera</taxon>
        <taxon>Endopterygota</taxon>
        <taxon>Hymenoptera</taxon>
        <taxon>Apocrita</taxon>
        <taxon>Aculeata</taxon>
        <taxon>Apoidea</taxon>
        <taxon>Anthophila</taxon>
        <taxon>Apidae</taxon>
        <taxon>Heterotrigona</taxon>
    </lineage>
</organism>